<evidence type="ECO:0000313" key="1">
    <source>
        <dbReference type="EMBL" id="KAH7093332.1"/>
    </source>
</evidence>
<evidence type="ECO:0000313" key="2">
    <source>
        <dbReference type="Proteomes" id="UP000813461"/>
    </source>
</evidence>
<name>A0A8K0W313_9PLEO</name>
<keyword evidence="2" id="KW-1185">Reference proteome</keyword>
<proteinExistence type="predicted"/>
<comment type="caution">
    <text evidence="1">The sequence shown here is derived from an EMBL/GenBank/DDBJ whole genome shotgun (WGS) entry which is preliminary data.</text>
</comment>
<dbReference type="EMBL" id="JAGMVJ010000002">
    <property type="protein sequence ID" value="KAH7093332.1"/>
    <property type="molecule type" value="Genomic_DNA"/>
</dbReference>
<organism evidence="1 2">
    <name type="scientific">Paraphoma chrysanthemicola</name>
    <dbReference type="NCBI Taxonomy" id="798071"/>
    <lineage>
        <taxon>Eukaryota</taxon>
        <taxon>Fungi</taxon>
        <taxon>Dikarya</taxon>
        <taxon>Ascomycota</taxon>
        <taxon>Pezizomycotina</taxon>
        <taxon>Dothideomycetes</taxon>
        <taxon>Pleosporomycetidae</taxon>
        <taxon>Pleosporales</taxon>
        <taxon>Pleosporineae</taxon>
        <taxon>Phaeosphaeriaceae</taxon>
        <taxon>Paraphoma</taxon>
    </lineage>
</organism>
<sequence length="287" mass="31764">MRNPAPPLYDKKAAMNTACSLLMEGPQLEPTPDYTPERLTPSHSQSNLAQLHEVARACRTVETPSNVLDTVKLRAMPTSARFLHLLGQSKALIEVHGPYTTFAGTTVFSRAPLARNRMKIASAKHIALSLAAAQDSVGSAQIDGPANDDLAVFKYLWDTTVEMLESLIRTGDLDHETFGWGIFGLSAGYIGHASWKEDSLFLAHKTRLHDALVQMSSMDAPARHQRLSLSSGGHVGILAKANREIHVCANLLLQRFQREEWKRIRWYHGVAVAQKWIAHLGMEPEIS</sequence>
<accession>A0A8K0W313</accession>
<dbReference type="Proteomes" id="UP000813461">
    <property type="component" value="Unassembled WGS sequence"/>
</dbReference>
<dbReference type="AlphaFoldDB" id="A0A8K0W313"/>
<gene>
    <name evidence="1" type="ORF">FB567DRAFT_172564</name>
</gene>
<protein>
    <submittedName>
        <fullName evidence="1">Uncharacterized protein</fullName>
    </submittedName>
</protein>
<reference evidence="1" key="1">
    <citation type="journal article" date="2021" name="Nat. Commun.">
        <title>Genetic determinants of endophytism in the Arabidopsis root mycobiome.</title>
        <authorList>
            <person name="Mesny F."/>
            <person name="Miyauchi S."/>
            <person name="Thiergart T."/>
            <person name="Pickel B."/>
            <person name="Atanasova L."/>
            <person name="Karlsson M."/>
            <person name="Huettel B."/>
            <person name="Barry K.W."/>
            <person name="Haridas S."/>
            <person name="Chen C."/>
            <person name="Bauer D."/>
            <person name="Andreopoulos W."/>
            <person name="Pangilinan J."/>
            <person name="LaButti K."/>
            <person name="Riley R."/>
            <person name="Lipzen A."/>
            <person name="Clum A."/>
            <person name="Drula E."/>
            <person name="Henrissat B."/>
            <person name="Kohler A."/>
            <person name="Grigoriev I.V."/>
            <person name="Martin F.M."/>
            <person name="Hacquard S."/>
        </authorList>
    </citation>
    <scope>NUCLEOTIDE SEQUENCE</scope>
    <source>
        <strain evidence="1">MPI-SDFR-AT-0120</strain>
    </source>
</reference>
<dbReference type="OrthoDB" id="3785918at2759"/>